<reference evidence="2 3" key="1">
    <citation type="journal article" date="2020" name="Biotechnol. Biofuels">
        <title>New insights from the biogas microbiome by comprehensive genome-resolved metagenomics of nearly 1600 species originating from multiple anaerobic digesters.</title>
        <authorList>
            <person name="Campanaro S."/>
            <person name="Treu L."/>
            <person name="Rodriguez-R L.M."/>
            <person name="Kovalovszki A."/>
            <person name="Ziels R.M."/>
            <person name="Maus I."/>
            <person name="Zhu X."/>
            <person name="Kougias P.G."/>
            <person name="Basile A."/>
            <person name="Luo G."/>
            <person name="Schluter A."/>
            <person name="Konstantinidis K.T."/>
            <person name="Angelidaki I."/>
        </authorList>
    </citation>
    <scope>NUCLEOTIDE SEQUENCE [LARGE SCALE GENOMIC DNA]</scope>
    <source>
        <strain evidence="2">AS04akNAM_66</strain>
    </source>
</reference>
<evidence type="ECO:0000256" key="1">
    <source>
        <dbReference type="SAM" id="MobiDB-lite"/>
    </source>
</evidence>
<dbReference type="EMBL" id="DUMN01000056">
    <property type="protein sequence ID" value="HHV66359.1"/>
    <property type="molecule type" value="Genomic_DNA"/>
</dbReference>
<feature type="region of interest" description="Disordered" evidence="1">
    <location>
        <begin position="296"/>
        <end position="315"/>
    </location>
</feature>
<organism evidence="2 3">
    <name type="scientific">Brucella intermedia</name>
    <dbReference type="NCBI Taxonomy" id="94625"/>
    <lineage>
        <taxon>Bacteria</taxon>
        <taxon>Pseudomonadati</taxon>
        <taxon>Pseudomonadota</taxon>
        <taxon>Alphaproteobacteria</taxon>
        <taxon>Hyphomicrobiales</taxon>
        <taxon>Brucellaceae</taxon>
        <taxon>Brucella/Ochrobactrum group</taxon>
        <taxon>Brucella</taxon>
    </lineage>
</organism>
<accession>A0A7V6P8E3</accession>
<comment type="caution">
    <text evidence="2">The sequence shown here is derived from an EMBL/GenBank/DDBJ whole genome shotgun (WGS) entry which is preliminary data.</text>
</comment>
<protein>
    <submittedName>
        <fullName evidence="2">Uncharacterized protein</fullName>
    </submittedName>
</protein>
<evidence type="ECO:0000313" key="2">
    <source>
        <dbReference type="EMBL" id="HHV66359.1"/>
    </source>
</evidence>
<dbReference type="AlphaFoldDB" id="A0A7V6P8E3"/>
<sequence length="315" mass="35904">MVPDGLLFRASGIMIFGGGVFHRCLSGLRNRFEYNILPKFVDGLVNLSIFFPARNIKSKNAHKILIDNSVLGYAITHETGWINTGKVKWGGEIEIDTGYAARIPVYDDNDLSPTYQSVQYIPAIAGLARKKIIQLFDSSELADERLTQPGGRFSGYETFDYSLLSGIQIQTIIDYNYSLYLGPRNLNLPSPIEQRRSRYKLRNDTLYKSILSALGEKNDQDAWHIATAEENGCYCFLTMDFKLIRNVRARKNHEGISKLKTKVMSPEEFGIEFGLMPIPPRFFSYHNASFPVEAGRNWPNSSRKKRNRRKREKSG</sequence>
<gene>
    <name evidence="2" type="ORF">GXX48_01730</name>
</gene>
<evidence type="ECO:0000313" key="3">
    <source>
        <dbReference type="Proteomes" id="UP000551563"/>
    </source>
</evidence>
<feature type="compositionally biased region" description="Basic residues" evidence="1">
    <location>
        <begin position="302"/>
        <end position="315"/>
    </location>
</feature>
<dbReference type="RefSeq" id="WP_157808459.1">
    <property type="nucleotide sequence ID" value="NZ_CP122438.1"/>
</dbReference>
<dbReference type="Proteomes" id="UP000551563">
    <property type="component" value="Unassembled WGS sequence"/>
</dbReference>
<proteinExistence type="predicted"/>
<name>A0A7V6P8E3_9HYPH</name>